<keyword evidence="3" id="KW-1185">Reference proteome</keyword>
<dbReference type="Proteomes" id="UP000076837">
    <property type="component" value="Unassembled WGS sequence"/>
</dbReference>
<evidence type="ECO:0000313" key="2">
    <source>
        <dbReference type="EMBL" id="KZM23932.1"/>
    </source>
</evidence>
<sequence>MVDPRLLRSLSLMAMPRVKGQHRFKKTPSSKTRHETELDHHERESAEKTESWVGSSLLNTIDTMEQHVQEMLDLGHHSAQAPYSTNAAPFPNNTTIKAYIVREISARVDSKLGAIVDTAIMARMNHPEASQKTEQTKINTLQTSRNYDRRILNDLDSFHRHERTLNTALVGRLFQTTSLEGDPDARFNETTFDLQSTDSVNSVLVSHVETLVVKVQRLEAQVKELQEALRGTWSGLISFA</sequence>
<evidence type="ECO:0000256" key="1">
    <source>
        <dbReference type="SAM" id="MobiDB-lite"/>
    </source>
</evidence>
<protein>
    <submittedName>
        <fullName evidence="2">Uncharacterized protein</fullName>
    </submittedName>
</protein>
<feature type="compositionally biased region" description="Basic and acidic residues" evidence="1">
    <location>
        <begin position="32"/>
        <end position="50"/>
    </location>
</feature>
<feature type="compositionally biased region" description="Basic residues" evidence="1">
    <location>
        <begin position="19"/>
        <end position="28"/>
    </location>
</feature>
<reference evidence="2 3" key="1">
    <citation type="journal article" date="2016" name="Sci. Rep.">
        <title>Draft genome sequencing and secretome analysis of fungal phytopathogen Ascochyta rabiei provides insight into the necrotrophic effector repertoire.</title>
        <authorList>
            <person name="Verma S."/>
            <person name="Gazara R.K."/>
            <person name="Nizam S."/>
            <person name="Parween S."/>
            <person name="Chattopadhyay D."/>
            <person name="Verma P.K."/>
        </authorList>
    </citation>
    <scope>NUCLEOTIDE SEQUENCE [LARGE SCALE GENOMIC DNA]</scope>
    <source>
        <strain evidence="2 3">ArDII</strain>
    </source>
</reference>
<organism evidence="2 3">
    <name type="scientific">Didymella rabiei</name>
    <name type="common">Chickpea ascochyta blight fungus</name>
    <name type="synonym">Mycosphaerella rabiei</name>
    <dbReference type="NCBI Taxonomy" id="5454"/>
    <lineage>
        <taxon>Eukaryota</taxon>
        <taxon>Fungi</taxon>
        <taxon>Dikarya</taxon>
        <taxon>Ascomycota</taxon>
        <taxon>Pezizomycotina</taxon>
        <taxon>Dothideomycetes</taxon>
        <taxon>Pleosporomycetidae</taxon>
        <taxon>Pleosporales</taxon>
        <taxon>Pleosporineae</taxon>
        <taxon>Didymellaceae</taxon>
        <taxon>Ascochyta</taxon>
    </lineage>
</organism>
<name>A0A163EUL2_DIDRA</name>
<evidence type="ECO:0000313" key="3">
    <source>
        <dbReference type="Proteomes" id="UP000076837"/>
    </source>
</evidence>
<proteinExistence type="predicted"/>
<comment type="caution">
    <text evidence="2">The sequence shown here is derived from an EMBL/GenBank/DDBJ whole genome shotgun (WGS) entry which is preliminary data.</text>
</comment>
<feature type="region of interest" description="Disordered" evidence="1">
    <location>
        <begin position="18"/>
        <end position="51"/>
    </location>
</feature>
<gene>
    <name evidence="2" type="ORF">ST47_g4898</name>
</gene>
<accession>A0A163EUL2</accession>
<dbReference type="AlphaFoldDB" id="A0A163EUL2"/>
<dbReference type="EMBL" id="JYNV01000179">
    <property type="protein sequence ID" value="KZM23932.1"/>
    <property type="molecule type" value="Genomic_DNA"/>
</dbReference>